<gene>
    <name evidence="1" type="ORF">SCALOS_LOCUS2912</name>
</gene>
<name>A0ACA9KWH1_9GLOM</name>
<sequence>MTGYDPEGRIVEWGNRDLDKIFKLSKKYDKLQSNRDLAMERRNKRKRFRLRKKMFRIIRQIRNLIDECHHQLSRWLCENYEFILLPRFKSSNMILRNKRKIRSKTARMMLTWSHFRLRMFLEHKAREFSICKIIACTEEYTSKTCGYCEFVKNDLGGSKTFRCDSCEVEMDRDVNGARNILLKYLTEGQASA</sequence>
<reference evidence="1" key="1">
    <citation type="submission" date="2021-06" db="EMBL/GenBank/DDBJ databases">
        <authorList>
            <person name="Kallberg Y."/>
            <person name="Tangrot J."/>
            <person name="Rosling A."/>
        </authorList>
    </citation>
    <scope>NUCLEOTIDE SEQUENCE</scope>
    <source>
        <strain evidence="1">AU212A</strain>
    </source>
</reference>
<comment type="caution">
    <text evidence="1">The sequence shown here is derived from an EMBL/GenBank/DDBJ whole genome shotgun (WGS) entry which is preliminary data.</text>
</comment>
<dbReference type="Proteomes" id="UP000789860">
    <property type="component" value="Unassembled WGS sequence"/>
</dbReference>
<keyword evidence="2" id="KW-1185">Reference proteome</keyword>
<organism evidence="1 2">
    <name type="scientific">Scutellospora calospora</name>
    <dbReference type="NCBI Taxonomy" id="85575"/>
    <lineage>
        <taxon>Eukaryota</taxon>
        <taxon>Fungi</taxon>
        <taxon>Fungi incertae sedis</taxon>
        <taxon>Mucoromycota</taxon>
        <taxon>Glomeromycotina</taxon>
        <taxon>Glomeromycetes</taxon>
        <taxon>Diversisporales</taxon>
        <taxon>Gigasporaceae</taxon>
        <taxon>Scutellospora</taxon>
    </lineage>
</organism>
<accession>A0ACA9KWH1</accession>
<proteinExistence type="predicted"/>
<evidence type="ECO:0000313" key="2">
    <source>
        <dbReference type="Proteomes" id="UP000789860"/>
    </source>
</evidence>
<protein>
    <submittedName>
        <fullName evidence="1">105_t:CDS:1</fullName>
    </submittedName>
</protein>
<dbReference type="EMBL" id="CAJVPM010002822">
    <property type="protein sequence ID" value="CAG8493148.1"/>
    <property type="molecule type" value="Genomic_DNA"/>
</dbReference>
<evidence type="ECO:0000313" key="1">
    <source>
        <dbReference type="EMBL" id="CAG8493148.1"/>
    </source>
</evidence>